<organism evidence="4">
    <name type="scientific">Rodentolepis nana</name>
    <name type="common">Dwarf tapeworm</name>
    <name type="synonym">Hymenolepis nana</name>
    <dbReference type="NCBI Taxonomy" id="102285"/>
    <lineage>
        <taxon>Eukaryota</taxon>
        <taxon>Metazoa</taxon>
        <taxon>Spiralia</taxon>
        <taxon>Lophotrochozoa</taxon>
        <taxon>Platyhelminthes</taxon>
        <taxon>Cestoda</taxon>
        <taxon>Eucestoda</taxon>
        <taxon>Cyclophyllidea</taxon>
        <taxon>Hymenolepididae</taxon>
        <taxon>Rodentolepis</taxon>
    </lineage>
</organism>
<sequence length="436" mass="48757">MSQRLKQPNLVSSNKSLAPNLNTPFIESDTRTNSFGIKESISSCTLSNYDVSSIITSMKTDSDSTGKFKEPISNLITGKRKANLKTHRGRYILGRQNSNADSKMKETIAEIRQSIHAINQNNDEIHQERKDSKLIEMLTDIRDSLIAMPNEGSSAITNNEVKNAVDDIRKSISMLRNPGASNSRLSGANEIKKFGKARSSGINLNQNDDVMDAILEIHEGVKDLEDNIPTQDPNEARYIYGVVSDIRKSLKLITDGDANTISSNIYLGKSSNPMLNSVNELIKTLAKITQQLELIYKRKIENESERKMKDEVSIDCINEKLDTYINNKKNEAARPYQFVLPPFVPPPVYIAPYCRFSLPSHLSAHPQIPPSSGQLSLSGLKREPSFYAQFPGTQNKNYGRNFPSTFSLSFVGNEDRNGKFDYSPNGAKHIFLCNEL</sequence>
<accession>A0A0R3TJB8</accession>
<reference evidence="4" key="1">
    <citation type="submission" date="2017-02" db="UniProtKB">
        <authorList>
            <consortium name="WormBaseParasite"/>
        </authorList>
    </citation>
    <scope>IDENTIFICATION</scope>
</reference>
<evidence type="ECO:0000313" key="2">
    <source>
        <dbReference type="EMBL" id="VDO03016.1"/>
    </source>
</evidence>
<dbReference type="STRING" id="102285.A0A0R3TJB8"/>
<evidence type="ECO:0000313" key="4">
    <source>
        <dbReference type="WBParaSite" id="HNAJ_0000716001-mRNA-1"/>
    </source>
</evidence>
<dbReference type="WBParaSite" id="HNAJ_0000716001-mRNA-1">
    <property type="protein sequence ID" value="HNAJ_0000716001-mRNA-1"/>
    <property type="gene ID" value="HNAJ_0000716001"/>
</dbReference>
<dbReference type="AlphaFoldDB" id="A0A0R3TJB8"/>
<reference evidence="2 3" key="2">
    <citation type="submission" date="2018-11" db="EMBL/GenBank/DDBJ databases">
        <authorList>
            <consortium name="Pathogen Informatics"/>
        </authorList>
    </citation>
    <scope>NUCLEOTIDE SEQUENCE [LARGE SCALE GENOMIC DNA]</scope>
</reference>
<name>A0A0R3TJB8_RODNA</name>
<gene>
    <name evidence="2" type="ORF">HNAJ_LOCUS7156</name>
</gene>
<keyword evidence="3" id="KW-1185">Reference proteome</keyword>
<protein>
    <submittedName>
        <fullName evidence="2 4">Uncharacterized protein</fullName>
    </submittedName>
</protein>
<feature type="region of interest" description="Disordered" evidence="1">
    <location>
        <begin position="1"/>
        <end position="25"/>
    </location>
</feature>
<dbReference type="EMBL" id="UZAE01012011">
    <property type="protein sequence ID" value="VDO03016.1"/>
    <property type="molecule type" value="Genomic_DNA"/>
</dbReference>
<dbReference type="Proteomes" id="UP000278807">
    <property type="component" value="Unassembled WGS sequence"/>
</dbReference>
<proteinExistence type="predicted"/>
<evidence type="ECO:0000256" key="1">
    <source>
        <dbReference type="SAM" id="MobiDB-lite"/>
    </source>
</evidence>
<evidence type="ECO:0000313" key="3">
    <source>
        <dbReference type="Proteomes" id="UP000278807"/>
    </source>
</evidence>
<dbReference type="OrthoDB" id="10454592at2759"/>